<feature type="transmembrane region" description="Helical" evidence="2">
    <location>
        <begin position="168"/>
        <end position="189"/>
    </location>
</feature>
<evidence type="ECO:0000256" key="1">
    <source>
        <dbReference type="SAM" id="MobiDB-lite"/>
    </source>
</evidence>
<feature type="transmembrane region" description="Helical" evidence="2">
    <location>
        <begin position="43"/>
        <end position="66"/>
    </location>
</feature>
<feature type="compositionally biased region" description="Low complexity" evidence="1">
    <location>
        <begin position="207"/>
        <end position="223"/>
    </location>
</feature>
<name>E1Z5B8_CHLVA</name>
<dbReference type="InParanoid" id="E1Z5B8"/>
<feature type="transmembrane region" description="Helical" evidence="2">
    <location>
        <begin position="310"/>
        <end position="331"/>
    </location>
</feature>
<dbReference type="EMBL" id="GL433836">
    <property type="protein sequence ID" value="EFN59498.1"/>
    <property type="molecule type" value="Genomic_DNA"/>
</dbReference>
<proteinExistence type="predicted"/>
<feature type="region of interest" description="Disordered" evidence="1">
    <location>
        <begin position="204"/>
        <end position="229"/>
    </location>
</feature>
<evidence type="ECO:0000313" key="3">
    <source>
        <dbReference type="EMBL" id="EFN59498.1"/>
    </source>
</evidence>
<feature type="transmembrane region" description="Helical" evidence="2">
    <location>
        <begin position="78"/>
        <end position="104"/>
    </location>
</feature>
<dbReference type="OrthoDB" id="514505at2759"/>
<organism evidence="4">
    <name type="scientific">Chlorella variabilis</name>
    <name type="common">Green alga</name>
    <dbReference type="NCBI Taxonomy" id="554065"/>
    <lineage>
        <taxon>Eukaryota</taxon>
        <taxon>Viridiplantae</taxon>
        <taxon>Chlorophyta</taxon>
        <taxon>core chlorophytes</taxon>
        <taxon>Trebouxiophyceae</taxon>
        <taxon>Chlorellales</taxon>
        <taxon>Chlorellaceae</taxon>
        <taxon>Chlorella clade</taxon>
        <taxon>Chlorella</taxon>
    </lineage>
</organism>
<feature type="region of interest" description="Disordered" evidence="1">
    <location>
        <begin position="353"/>
        <end position="452"/>
    </location>
</feature>
<feature type="compositionally biased region" description="Gly residues" evidence="1">
    <location>
        <begin position="404"/>
        <end position="415"/>
    </location>
</feature>
<gene>
    <name evidence="3" type="ORF">CHLNCDRAFT_138128</name>
</gene>
<evidence type="ECO:0000313" key="4">
    <source>
        <dbReference type="Proteomes" id="UP000008141"/>
    </source>
</evidence>
<feature type="transmembrane region" description="Helical" evidence="2">
    <location>
        <begin position="283"/>
        <end position="304"/>
    </location>
</feature>
<feature type="transmembrane region" description="Helical" evidence="2">
    <location>
        <begin position="12"/>
        <end position="31"/>
    </location>
</feature>
<sequence length="452" mass="48157">MAARVYLNMAYVVPRALLWIVLLVAALVDGIRHRAVHSRGFQLYWALVGSAALFVVQEVVLVVLAAQSSGQNVNHATLGAYIFFADLAVSYWMGILLLVAAGFCISRTSLGPHKPVALSIPIIYFATSLVVDYVLYWIRGFDAFTDQATYYDDIPEETAEQAGAATGFVFLICLLANTMAMLLAWFFIFDTIQKEKDILEQGHPDVSALPQPGAPSLPASAPGGREDPGVGHPLGGGNAVLLDDAGGNASHLYVDVVEADLDAPKTFQDKVDDREKLRLIRRFFYGVCFYLISTILVIFLPLFVPTVVDRTILALQSLVLWVFLGVLLWTFRMRQGSPYLMMDEAAADAETGGLVEGPTTELGVLSRDDGDDSGGGGGGGGGGQRSRLRLDAARFTLDEEEEGGGGGGGSGGGGLARPQPSINVHAAEQGVVVEALPTPQTPAPIALSPPPR</sequence>
<dbReference type="GeneID" id="17358431"/>
<dbReference type="OMA" id="ASGYCIT"/>
<dbReference type="AlphaFoldDB" id="E1Z5B8"/>
<reference evidence="3 4" key="1">
    <citation type="journal article" date="2010" name="Plant Cell">
        <title>The Chlorella variabilis NC64A genome reveals adaptation to photosymbiosis, coevolution with viruses, and cryptic sex.</title>
        <authorList>
            <person name="Blanc G."/>
            <person name="Duncan G."/>
            <person name="Agarkova I."/>
            <person name="Borodovsky M."/>
            <person name="Gurnon J."/>
            <person name="Kuo A."/>
            <person name="Lindquist E."/>
            <person name="Lucas S."/>
            <person name="Pangilinan J."/>
            <person name="Polle J."/>
            <person name="Salamov A."/>
            <person name="Terry A."/>
            <person name="Yamada T."/>
            <person name="Dunigan D.D."/>
            <person name="Grigoriev I.V."/>
            <person name="Claverie J.M."/>
            <person name="Van Etten J.L."/>
        </authorList>
    </citation>
    <scope>NUCLEOTIDE SEQUENCE [LARGE SCALE GENOMIC DNA]</scope>
    <source>
        <strain evidence="3 4">NC64A</strain>
    </source>
</reference>
<keyword evidence="2" id="KW-1133">Transmembrane helix</keyword>
<dbReference type="eggNOG" id="ENOG502SUDF">
    <property type="taxonomic scope" value="Eukaryota"/>
</dbReference>
<feature type="transmembrane region" description="Helical" evidence="2">
    <location>
        <begin position="116"/>
        <end position="138"/>
    </location>
</feature>
<keyword evidence="4" id="KW-1185">Reference proteome</keyword>
<protein>
    <submittedName>
        <fullName evidence="3">Uncharacterized protein</fullName>
    </submittedName>
</protein>
<dbReference type="KEGG" id="cvr:CHLNCDRAFT_138128"/>
<dbReference type="Proteomes" id="UP000008141">
    <property type="component" value="Unassembled WGS sequence"/>
</dbReference>
<feature type="compositionally biased region" description="Pro residues" evidence="1">
    <location>
        <begin position="439"/>
        <end position="452"/>
    </location>
</feature>
<feature type="compositionally biased region" description="Gly residues" evidence="1">
    <location>
        <begin position="373"/>
        <end position="384"/>
    </location>
</feature>
<evidence type="ECO:0000256" key="2">
    <source>
        <dbReference type="SAM" id="Phobius"/>
    </source>
</evidence>
<accession>E1Z5B8</accession>
<keyword evidence="2" id="KW-0472">Membrane</keyword>
<dbReference type="RefSeq" id="XP_005851600.1">
    <property type="nucleotide sequence ID" value="XM_005851538.1"/>
</dbReference>
<keyword evidence="2" id="KW-0812">Transmembrane</keyword>